<dbReference type="AlphaFoldDB" id="A0A4R9LPM9"/>
<reference evidence="2" key="1">
    <citation type="journal article" date="2019" name="PLoS Negl. Trop. Dis.">
        <title>Revisiting the worldwide diversity of Leptospira species in the environment.</title>
        <authorList>
            <person name="Vincent A.T."/>
            <person name="Schiettekatte O."/>
            <person name="Bourhy P."/>
            <person name="Veyrier F.J."/>
            <person name="Picardeau M."/>
        </authorList>
    </citation>
    <scope>NUCLEOTIDE SEQUENCE [LARGE SCALE GENOMIC DNA]</scope>
    <source>
        <strain evidence="2">201400974</strain>
    </source>
</reference>
<evidence type="ECO:0000313" key="2">
    <source>
        <dbReference type="EMBL" id="TGN10971.1"/>
    </source>
</evidence>
<dbReference type="EMBL" id="RQHV01000042">
    <property type="protein sequence ID" value="TGN10971.1"/>
    <property type="molecule type" value="Genomic_DNA"/>
</dbReference>
<gene>
    <name evidence="2" type="ORF">EHS11_07305</name>
</gene>
<dbReference type="RefSeq" id="WP_135763732.1">
    <property type="nucleotide sequence ID" value="NZ_RQHV01000042.1"/>
</dbReference>
<keyword evidence="1" id="KW-1133">Transmembrane helix</keyword>
<keyword evidence="1" id="KW-0812">Transmembrane</keyword>
<sequence length="144" mass="16212">MTTITSILTKHSFSESEADAFETAIDKKLSDALASSELKFDKEVLRPMQYEQVGIRVEIRLLAGRIDLLVGKIDLLAERMHQTNQIMNASFDVADERFESMQKQMVSRFESLEKIIRTQSRVANLINGTILAAISCGLMKLFLG</sequence>
<keyword evidence="3" id="KW-1185">Reference proteome</keyword>
<accession>A0A4R9LPM9</accession>
<dbReference type="OrthoDB" id="9827967at2"/>
<dbReference type="Proteomes" id="UP000298264">
    <property type="component" value="Unassembled WGS sequence"/>
</dbReference>
<protein>
    <submittedName>
        <fullName evidence="2">Uncharacterized protein</fullName>
    </submittedName>
</protein>
<comment type="caution">
    <text evidence="2">The sequence shown here is derived from an EMBL/GenBank/DDBJ whole genome shotgun (WGS) entry which is preliminary data.</text>
</comment>
<evidence type="ECO:0000313" key="3">
    <source>
        <dbReference type="Proteomes" id="UP000298264"/>
    </source>
</evidence>
<proteinExistence type="predicted"/>
<evidence type="ECO:0000256" key="1">
    <source>
        <dbReference type="SAM" id="Phobius"/>
    </source>
</evidence>
<keyword evidence="1" id="KW-0472">Membrane</keyword>
<name>A0A4R9LPM9_9LEPT</name>
<feature type="transmembrane region" description="Helical" evidence="1">
    <location>
        <begin position="122"/>
        <end position="143"/>
    </location>
</feature>
<organism evidence="2 3">
    <name type="scientific">Leptospira ilyithenensis</name>
    <dbReference type="NCBI Taxonomy" id="2484901"/>
    <lineage>
        <taxon>Bacteria</taxon>
        <taxon>Pseudomonadati</taxon>
        <taxon>Spirochaetota</taxon>
        <taxon>Spirochaetia</taxon>
        <taxon>Leptospirales</taxon>
        <taxon>Leptospiraceae</taxon>
        <taxon>Leptospira</taxon>
    </lineage>
</organism>